<accession>A0A3P7JK87</accession>
<gene>
    <name evidence="3" type="ORF">SVUK_LOCUS13822</name>
</gene>
<evidence type="ECO:0000256" key="1">
    <source>
        <dbReference type="ARBA" id="ARBA00007527"/>
    </source>
</evidence>
<proteinExistence type="inferred from homology"/>
<sequence length="124" mass="14317">MLHSVTNYPPLREPFYFAFFHFTDLDFTYLAKYSYPESGSKYAQSFLCLSLDANVLQDVGEYMRFAQVTPFKSNLPKFHQVLINDYRAPALQDVVKRKSLGRKNTVYTTIRNIQTLGGKKLAGF</sequence>
<dbReference type="OrthoDB" id="10261598at2759"/>
<keyword evidence="2" id="KW-0378">Hydrolase</keyword>
<protein>
    <submittedName>
        <fullName evidence="3">Uncharacterized protein</fullName>
    </submittedName>
</protein>
<name>A0A3P7JK87_STRVU</name>
<organism evidence="3 4">
    <name type="scientific">Strongylus vulgaris</name>
    <name type="common">Blood worm</name>
    <dbReference type="NCBI Taxonomy" id="40348"/>
    <lineage>
        <taxon>Eukaryota</taxon>
        <taxon>Metazoa</taxon>
        <taxon>Ecdysozoa</taxon>
        <taxon>Nematoda</taxon>
        <taxon>Chromadorea</taxon>
        <taxon>Rhabditida</taxon>
        <taxon>Rhabditina</taxon>
        <taxon>Rhabditomorpha</taxon>
        <taxon>Strongyloidea</taxon>
        <taxon>Strongylidae</taxon>
        <taxon>Strongylus</taxon>
    </lineage>
</organism>
<evidence type="ECO:0000313" key="3">
    <source>
        <dbReference type="EMBL" id="VDM78824.1"/>
    </source>
</evidence>
<comment type="similarity">
    <text evidence="1">Belongs to the DNase II family.</text>
</comment>
<evidence type="ECO:0000313" key="4">
    <source>
        <dbReference type="Proteomes" id="UP000270094"/>
    </source>
</evidence>
<evidence type="ECO:0000256" key="2">
    <source>
        <dbReference type="ARBA" id="ARBA00022801"/>
    </source>
</evidence>
<dbReference type="Proteomes" id="UP000270094">
    <property type="component" value="Unassembled WGS sequence"/>
</dbReference>
<dbReference type="Pfam" id="PF03265">
    <property type="entry name" value="DNase_II"/>
    <property type="match status" value="1"/>
</dbReference>
<dbReference type="EMBL" id="UYYB01103064">
    <property type="protein sequence ID" value="VDM78824.1"/>
    <property type="molecule type" value="Genomic_DNA"/>
</dbReference>
<dbReference type="InterPro" id="IPR004947">
    <property type="entry name" value="DNase_II"/>
</dbReference>
<dbReference type="AlphaFoldDB" id="A0A3P7JK87"/>
<reference evidence="3 4" key="1">
    <citation type="submission" date="2018-11" db="EMBL/GenBank/DDBJ databases">
        <authorList>
            <consortium name="Pathogen Informatics"/>
        </authorList>
    </citation>
    <scope>NUCLEOTIDE SEQUENCE [LARGE SCALE GENOMIC DNA]</scope>
</reference>
<keyword evidence="4" id="KW-1185">Reference proteome</keyword>
<dbReference type="GO" id="GO:0004531">
    <property type="term" value="F:deoxyribonuclease II activity"/>
    <property type="evidence" value="ECO:0007669"/>
    <property type="project" value="InterPro"/>
</dbReference>